<evidence type="ECO:0000313" key="2">
    <source>
        <dbReference type="Proteomes" id="UP000521872"/>
    </source>
</evidence>
<name>A0A8H4R0V3_9AGAR</name>
<proteinExistence type="predicted"/>
<dbReference type="Proteomes" id="UP000521872">
    <property type="component" value="Unassembled WGS sequence"/>
</dbReference>
<organism evidence="1 2">
    <name type="scientific">Agrocybe pediades</name>
    <dbReference type="NCBI Taxonomy" id="84607"/>
    <lineage>
        <taxon>Eukaryota</taxon>
        <taxon>Fungi</taxon>
        <taxon>Dikarya</taxon>
        <taxon>Basidiomycota</taxon>
        <taxon>Agaricomycotina</taxon>
        <taxon>Agaricomycetes</taxon>
        <taxon>Agaricomycetidae</taxon>
        <taxon>Agaricales</taxon>
        <taxon>Agaricineae</taxon>
        <taxon>Strophariaceae</taxon>
        <taxon>Agrocybe</taxon>
    </lineage>
</organism>
<accession>A0A8H4R0V3</accession>
<comment type="caution">
    <text evidence="1">The sequence shown here is derived from an EMBL/GenBank/DDBJ whole genome shotgun (WGS) entry which is preliminary data.</text>
</comment>
<reference evidence="1 2" key="1">
    <citation type="submission" date="2019-12" db="EMBL/GenBank/DDBJ databases">
        <authorList>
            <person name="Floudas D."/>
            <person name="Bentzer J."/>
            <person name="Ahren D."/>
            <person name="Johansson T."/>
            <person name="Persson P."/>
            <person name="Tunlid A."/>
        </authorList>
    </citation>
    <scope>NUCLEOTIDE SEQUENCE [LARGE SCALE GENOMIC DNA]</scope>
    <source>
        <strain evidence="1 2">CBS 102.39</strain>
    </source>
</reference>
<protein>
    <submittedName>
        <fullName evidence="1">Uncharacterized protein</fullName>
    </submittedName>
</protein>
<dbReference type="AlphaFoldDB" id="A0A8H4R0V3"/>
<gene>
    <name evidence="1" type="ORF">D9613_001015</name>
</gene>
<dbReference type="EMBL" id="JAACJL010000015">
    <property type="protein sequence ID" value="KAF4620731.1"/>
    <property type="molecule type" value="Genomic_DNA"/>
</dbReference>
<evidence type="ECO:0000313" key="1">
    <source>
        <dbReference type="EMBL" id="KAF4620731.1"/>
    </source>
</evidence>
<keyword evidence="2" id="KW-1185">Reference proteome</keyword>
<sequence length="61" mass="6979">MAPLPLAHREGIFIKAFRRRAYMHLIVINSNVCQPPRIRSSSWHLRYGIALTPPIAIDVDV</sequence>